<feature type="chain" id="PRO_5014882759" description="DUF4468 domain-containing protein" evidence="1">
    <location>
        <begin position="20"/>
        <end position="210"/>
    </location>
</feature>
<proteinExistence type="predicted"/>
<keyword evidence="1" id="KW-0732">Signal</keyword>
<dbReference type="AlphaFoldDB" id="A0A2M6WC85"/>
<evidence type="ECO:0000313" key="3">
    <source>
        <dbReference type="Proteomes" id="UP000230543"/>
    </source>
</evidence>
<name>A0A2M6WC85_9BACT</name>
<dbReference type="EMBL" id="PFBO01000084">
    <property type="protein sequence ID" value="PIT90402.1"/>
    <property type="molecule type" value="Genomic_DNA"/>
</dbReference>
<evidence type="ECO:0000256" key="1">
    <source>
        <dbReference type="SAM" id="SignalP"/>
    </source>
</evidence>
<protein>
    <recommendedName>
        <fullName evidence="4">DUF4468 domain-containing protein</fullName>
    </recommendedName>
</protein>
<comment type="caution">
    <text evidence="2">The sequence shown here is derived from an EMBL/GenBank/DDBJ whole genome shotgun (WGS) entry which is preliminary data.</text>
</comment>
<dbReference type="Proteomes" id="UP000230543">
    <property type="component" value="Unassembled WGS sequence"/>
</dbReference>
<reference evidence="3" key="1">
    <citation type="submission" date="2017-09" db="EMBL/GenBank/DDBJ databases">
        <title>Depth-based differentiation of microbial function through sediment-hosted aquifers and enrichment of novel symbionts in the deep terrestrial subsurface.</title>
        <authorList>
            <person name="Probst A.J."/>
            <person name="Ladd B."/>
            <person name="Jarett J.K."/>
            <person name="Geller-Mcgrath D.E."/>
            <person name="Sieber C.M.K."/>
            <person name="Emerson J.B."/>
            <person name="Anantharaman K."/>
            <person name="Thomas B.C."/>
            <person name="Malmstrom R."/>
            <person name="Stieglmeier M."/>
            <person name="Klingl A."/>
            <person name="Woyke T."/>
            <person name="Ryan C.M."/>
            <person name="Banfield J.F."/>
        </authorList>
    </citation>
    <scope>NUCLEOTIDE SEQUENCE [LARGE SCALE GENOMIC DNA]</scope>
</reference>
<organism evidence="2 3">
    <name type="scientific">Candidatus Komeilibacteria bacterium CG10_big_fil_rev_8_21_14_0_10_41_13</name>
    <dbReference type="NCBI Taxonomy" id="1974476"/>
    <lineage>
        <taxon>Bacteria</taxon>
        <taxon>Candidatus Komeiliibacteriota</taxon>
    </lineage>
</organism>
<gene>
    <name evidence="2" type="ORF">COU22_02370</name>
</gene>
<accession>A0A2M6WC85</accession>
<evidence type="ECO:0008006" key="4">
    <source>
        <dbReference type="Google" id="ProtNLM"/>
    </source>
</evidence>
<sequence length="210" mass="24169">MKLSVILISFILSFSVAQAAEIGEVIVEVPAGYYQHEPKIIYRIQRGVCVIGGEWLGSGIGENVFQYSVKTPAKNYRVLMYDRYRQEYPNGKFLVERTVKISDDHNGSDSRGYGLTLIFVENNSGFLENSDLYISPIRSLNMDVYYYQRFGDQITDDNYPAEAGQLRQLYSLIKLIKDDIESAHNLPDNTDFYNRWSGMLKQKINSFTRK</sequence>
<evidence type="ECO:0000313" key="2">
    <source>
        <dbReference type="EMBL" id="PIT90402.1"/>
    </source>
</evidence>
<feature type="signal peptide" evidence="1">
    <location>
        <begin position="1"/>
        <end position="19"/>
    </location>
</feature>